<dbReference type="STRING" id="207559.Dde_3151"/>
<dbReference type="InterPro" id="IPR001492">
    <property type="entry name" value="Flagellin"/>
</dbReference>
<dbReference type="PANTHER" id="PTHR42792:SF1">
    <property type="entry name" value="FLAGELLAR HOOK-ASSOCIATED PROTEIN 3"/>
    <property type="match status" value="1"/>
</dbReference>
<sequence length="504" mass="53873">MRVSQRSLFDNFISNMNMSLSNLMDSNIQASSQKRINKPSDDPVGAARVMGYRDSLAAIKQYRSNVDTATSWLATADQTLTQVNTVLTRIKGLAEQAATGTLDANNREQISFELRQQYEQLINLANTRVEGRHIFAGHKTDQPAFVQGLNVSTIDTAFSGASFSVSGSLEKTMLIQFTSNGQVGTDALSYRYSNDGGDTWQTGTLSAGGTTLTAGSVQVELPAGRTVSAVNPDNPHETDNGTWLYVRPTAVYKGDDNDSTTVQSYGNNLVNASGNGYFKSDVMVRIDSGTDLASGITYSYSTDNGSTWVEGNTTSGTGSSASLLIPGGFLELSSGAGSAVNPGDQFILRPHRADIQLEISPGEHLTINSVGKDIFGGIYNPPDGSGPQVAMGGGTSNLFEVVGELVAFAETNNQAGIQRSLAALDDVGQHVMTQVASIGGRENRLDVAKNVLTTAELDDKSRMSDIEDVDVAELMTRLAQQQLIYNSVLKSSSMIMQMNLTNYL</sequence>
<dbReference type="RefSeq" id="WP_011368899.1">
    <property type="nucleotide sequence ID" value="NC_007519.1"/>
</dbReference>
<dbReference type="GO" id="GO:0009424">
    <property type="term" value="C:bacterial-type flagellum hook"/>
    <property type="evidence" value="ECO:0007669"/>
    <property type="project" value="InterPro"/>
</dbReference>
<dbReference type="PANTHER" id="PTHR42792">
    <property type="entry name" value="FLAGELLIN"/>
    <property type="match status" value="1"/>
</dbReference>
<name>Q30WK1_OLEA2</name>
<evidence type="ECO:0000259" key="5">
    <source>
        <dbReference type="Pfam" id="PF00700"/>
    </source>
</evidence>
<accession>Q30WK1</accession>
<dbReference type="GO" id="GO:0071973">
    <property type="term" value="P:bacterial-type flagellum-dependent cell motility"/>
    <property type="evidence" value="ECO:0007669"/>
    <property type="project" value="InterPro"/>
</dbReference>
<evidence type="ECO:0000313" key="6">
    <source>
        <dbReference type="EMBL" id="ABB39945.1"/>
    </source>
</evidence>
<keyword evidence="3" id="KW-0975">Bacterial flagellum</keyword>
<dbReference type="Pfam" id="PF00700">
    <property type="entry name" value="Flagellin_C"/>
    <property type="match status" value="1"/>
</dbReference>
<keyword evidence="6" id="KW-0969">Cilium</keyword>
<evidence type="ECO:0000313" key="7">
    <source>
        <dbReference type="Proteomes" id="UP000002710"/>
    </source>
</evidence>
<organism evidence="6 7">
    <name type="scientific">Oleidesulfovibrio alaskensis (strain ATCC BAA-1058 / DSM 17464 / G20)</name>
    <name type="common">Desulfovibrio alaskensis</name>
    <dbReference type="NCBI Taxonomy" id="207559"/>
    <lineage>
        <taxon>Bacteria</taxon>
        <taxon>Pseudomonadati</taxon>
        <taxon>Thermodesulfobacteriota</taxon>
        <taxon>Desulfovibrionia</taxon>
        <taxon>Desulfovibrionales</taxon>
        <taxon>Desulfovibrionaceae</taxon>
        <taxon>Oleidesulfovibrio</taxon>
    </lineage>
</organism>
<dbReference type="EMBL" id="CP000112">
    <property type="protein sequence ID" value="ABB39945.1"/>
    <property type="molecule type" value="Genomic_DNA"/>
</dbReference>
<keyword evidence="6" id="KW-0966">Cell projection</keyword>
<dbReference type="CDD" id="cd15482">
    <property type="entry name" value="Sialidase_non-viral"/>
    <property type="match status" value="1"/>
</dbReference>
<dbReference type="HOGENOM" id="CLU_024437_6_0_7"/>
<dbReference type="InterPro" id="IPR001029">
    <property type="entry name" value="Flagellin_N"/>
</dbReference>
<protein>
    <submittedName>
        <fullName evidence="6">Flagellar hook-associated protein 3</fullName>
    </submittedName>
</protein>
<dbReference type="KEGG" id="dde:Dde_3151"/>
<keyword evidence="6" id="KW-0282">Flagellum</keyword>
<gene>
    <name evidence="6" type="ordered locus">Dde_3151</name>
</gene>
<comment type="subcellular location">
    <subcellularLocation>
        <location evidence="1">Bacterial flagellum</location>
    </subcellularLocation>
</comment>
<dbReference type="InterPro" id="IPR013384">
    <property type="entry name" value="Flagell_FlgL"/>
</dbReference>
<dbReference type="SUPFAM" id="SSF64518">
    <property type="entry name" value="Phase 1 flagellin"/>
    <property type="match status" value="1"/>
</dbReference>
<keyword evidence="7" id="KW-1185">Reference proteome</keyword>
<dbReference type="Gene3D" id="1.20.1330.10">
    <property type="entry name" value="f41 fragment of flagellin, N-terminal domain"/>
    <property type="match status" value="2"/>
</dbReference>
<dbReference type="eggNOG" id="COG1344">
    <property type="taxonomic scope" value="Bacteria"/>
</dbReference>
<evidence type="ECO:0000256" key="2">
    <source>
        <dbReference type="ARBA" id="ARBA00005709"/>
    </source>
</evidence>
<feature type="domain" description="Flagellin C-terminal" evidence="5">
    <location>
        <begin position="423"/>
        <end position="504"/>
    </location>
</feature>
<reference evidence="6 7" key="1">
    <citation type="journal article" date="2011" name="J. Bacteriol.">
        <title>Complete genome sequence and updated annotation of Desulfovibrio alaskensis G20.</title>
        <authorList>
            <person name="Hauser L.J."/>
            <person name="Land M.L."/>
            <person name="Brown S.D."/>
            <person name="Larimer F."/>
            <person name="Keller K.L."/>
            <person name="Rapp-Giles B.J."/>
            <person name="Price M.N."/>
            <person name="Lin M."/>
            <person name="Bruce D.C."/>
            <person name="Detter J.C."/>
            <person name="Tapia R."/>
            <person name="Han C.S."/>
            <person name="Goodwin L.A."/>
            <person name="Cheng J.F."/>
            <person name="Pitluck S."/>
            <person name="Copeland A."/>
            <person name="Lucas S."/>
            <person name="Nolan M."/>
            <person name="Lapidus A.L."/>
            <person name="Palumbo A.V."/>
            <person name="Wall J.D."/>
        </authorList>
    </citation>
    <scope>NUCLEOTIDE SEQUENCE [LARGE SCALE GENOMIC DNA]</scope>
    <source>
        <strain evidence="7">ATCC BAA 1058 / DSM 17464 / G20</strain>
    </source>
</reference>
<feature type="domain" description="Flagellin N-terminal" evidence="4">
    <location>
        <begin position="12"/>
        <end position="140"/>
    </location>
</feature>
<dbReference type="NCBIfam" id="TIGR02550">
    <property type="entry name" value="flagell_flgL"/>
    <property type="match status" value="1"/>
</dbReference>
<evidence type="ECO:0000256" key="1">
    <source>
        <dbReference type="ARBA" id="ARBA00004365"/>
    </source>
</evidence>
<dbReference type="Pfam" id="PF00669">
    <property type="entry name" value="Flagellin_N"/>
    <property type="match status" value="1"/>
</dbReference>
<dbReference type="InterPro" id="IPR046358">
    <property type="entry name" value="Flagellin_C"/>
</dbReference>
<dbReference type="AlphaFoldDB" id="Q30WK1"/>
<comment type="similarity">
    <text evidence="2">Belongs to the bacterial flagellin family.</text>
</comment>
<proteinExistence type="inferred from homology"/>
<evidence type="ECO:0000256" key="3">
    <source>
        <dbReference type="ARBA" id="ARBA00023143"/>
    </source>
</evidence>
<dbReference type="Proteomes" id="UP000002710">
    <property type="component" value="Chromosome"/>
</dbReference>
<evidence type="ECO:0000259" key="4">
    <source>
        <dbReference type="Pfam" id="PF00669"/>
    </source>
</evidence>
<dbReference type="GO" id="GO:0005198">
    <property type="term" value="F:structural molecule activity"/>
    <property type="evidence" value="ECO:0007669"/>
    <property type="project" value="InterPro"/>
</dbReference>